<protein>
    <submittedName>
        <fullName evidence="6 7">B-cell receptor CD22-like</fullName>
    </submittedName>
</protein>
<dbReference type="RefSeq" id="XP_072835696.1">
    <property type="nucleotide sequence ID" value="XM_072979595.1"/>
</dbReference>
<dbReference type="PANTHER" id="PTHR46484:SF1">
    <property type="entry name" value="SCHWANN CELL MYELIN PROTEIN-RELATED"/>
    <property type="match status" value="1"/>
</dbReference>
<feature type="region of interest" description="Disordered" evidence="1">
    <location>
        <begin position="461"/>
        <end position="524"/>
    </location>
</feature>
<feature type="compositionally biased region" description="Basic and acidic residues" evidence="1">
    <location>
        <begin position="489"/>
        <end position="504"/>
    </location>
</feature>
<evidence type="ECO:0000259" key="4">
    <source>
        <dbReference type="PROSITE" id="PS50835"/>
    </source>
</evidence>
<sequence>MKPIKQSLQVAFLLILRYSPISQAWSSTLPSTIQALQGSCVVIPCSFTYPGSRDSWGGKFSVAWYQYRSRGYPEIYNSKSPDTILPEYQGRTEVLGDLEMGNCTLSINPVRRDDSMSYYVWINPDSVRHRFYDITVQVEVVDSPSQLELSDPGLMTEGDRTLVTCSTLHTCPLAPPRLTWNLVGAKPVTIQERLAGGAWRTESGFNYTPSHKDHGKYLQCTATFPNQQQSRNGIYLQVKYSPKNAAISVVGNPVLKEGDSVTLRCSSQSNPPPISYRWFFGPRKAPLRAAGTGPEVRLTNIRRDSGPFHCVAENDVGMGEDSPPTYLNVEYKPVILPEGNCTISRTGETITCYCVAEGNPLPSVEWRLPNRTFPGDFNSSELQAASASWGQAVIGVLRGPSSSLANVSCVAANQHGPSQIMLPTIQAGDMTLLLMAGGGAVGGLLFLTLMGTVAYKMVTSRKKDQGQEEEEEEEDPTLFVTDGNLEQKASLKTEKPSKAKKEEEYNMYSKSKARGSPTTDNDLSTETYETMGISEDYENLPAGASAGHYGNRSGWQATSGNDQIYSNV</sequence>
<feature type="region of interest" description="Disordered" evidence="1">
    <location>
        <begin position="544"/>
        <end position="568"/>
    </location>
</feature>
<dbReference type="PANTHER" id="PTHR46484">
    <property type="entry name" value="SI:CH211-171H4.5-RELATED"/>
    <property type="match status" value="1"/>
</dbReference>
<dbReference type="InterPro" id="IPR013106">
    <property type="entry name" value="Ig_V-set"/>
</dbReference>
<feature type="chain" id="PRO_5044637919" evidence="3">
    <location>
        <begin position="25"/>
        <end position="568"/>
    </location>
</feature>
<dbReference type="Proteomes" id="UP001652642">
    <property type="component" value="Chromosome 9"/>
</dbReference>
<feature type="compositionally biased region" description="Polar residues" evidence="1">
    <location>
        <begin position="553"/>
        <end position="568"/>
    </location>
</feature>
<feature type="transmembrane region" description="Helical" evidence="2">
    <location>
        <begin position="432"/>
        <end position="455"/>
    </location>
</feature>
<evidence type="ECO:0000313" key="7">
    <source>
        <dbReference type="RefSeq" id="XP_020633539.2"/>
    </source>
</evidence>
<dbReference type="InterPro" id="IPR036179">
    <property type="entry name" value="Ig-like_dom_sf"/>
</dbReference>
<keyword evidence="3" id="KW-0732">Signal</keyword>
<dbReference type="Gene3D" id="2.60.40.10">
    <property type="entry name" value="Immunoglobulins"/>
    <property type="match status" value="4"/>
</dbReference>
<keyword evidence="5" id="KW-1185">Reference proteome</keyword>
<dbReference type="Pfam" id="PF07686">
    <property type="entry name" value="V-set"/>
    <property type="match status" value="1"/>
</dbReference>
<dbReference type="AlphaFoldDB" id="A0A6J0SIJ7"/>
<dbReference type="PROSITE" id="PS50835">
    <property type="entry name" value="IG_LIKE"/>
    <property type="match status" value="1"/>
</dbReference>
<dbReference type="SMART" id="SM00409">
    <property type="entry name" value="IG"/>
    <property type="match status" value="3"/>
</dbReference>
<evidence type="ECO:0000313" key="5">
    <source>
        <dbReference type="Proteomes" id="UP001652642"/>
    </source>
</evidence>
<dbReference type="InterPro" id="IPR003598">
    <property type="entry name" value="Ig_sub2"/>
</dbReference>
<keyword evidence="2" id="KW-0812">Transmembrane</keyword>
<dbReference type="RefSeq" id="XP_020633539.2">
    <property type="nucleotide sequence ID" value="XM_020777880.2"/>
</dbReference>
<feature type="signal peptide" evidence="3">
    <location>
        <begin position="1"/>
        <end position="24"/>
    </location>
</feature>
<name>A0A6J0SIJ7_9SAUR</name>
<dbReference type="GeneID" id="110070229"/>
<dbReference type="Pfam" id="PF13927">
    <property type="entry name" value="Ig_3"/>
    <property type="match status" value="1"/>
</dbReference>
<feature type="compositionally biased region" description="Acidic residues" evidence="1">
    <location>
        <begin position="467"/>
        <end position="476"/>
    </location>
</feature>
<accession>A0A6J0SIJ7</accession>
<evidence type="ECO:0000256" key="3">
    <source>
        <dbReference type="SAM" id="SignalP"/>
    </source>
</evidence>
<evidence type="ECO:0000313" key="9">
    <source>
        <dbReference type="RefSeq" id="XP_072835696.1"/>
    </source>
</evidence>
<dbReference type="SUPFAM" id="SSF48726">
    <property type="entry name" value="Immunoglobulin"/>
    <property type="match status" value="4"/>
</dbReference>
<dbReference type="RefSeq" id="XP_020633540.2">
    <property type="nucleotide sequence ID" value="XM_020777881.2"/>
</dbReference>
<dbReference type="KEGG" id="pvt:110070229"/>
<dbReference type="OrthoDB" id="10039395at2759"/>
<organism evidence="5 7">
    <name type="scientific">Pogona vitticeps</name>
    <name type="common">central bearded dragon</name>
    <dbReference type="NCBI Taxonomy" id="103695"/>
    <lineage>
        <taxon>Eukaryota</taxon>
        <taxon>Metazoa</taxon>
        <taxon>Chordata</taxon>
        <taxon>Craniata</taxon>
        <taxon>Vertebrata</taxon>
        <taxon>Euteleostomi</taxon>
        <taxon>Lepidosauria</taxon>
        <taxon>Squamata</taxon>
        <taxon>Bifurcata</taxon>
        <taxon>Unidentata</taxon>
        <taxon>Episquamata</taxon>
        <taxon>Toxicofera</taxon>
        <taxon>Iguania</taxon>
        <taxon>Acrodonta</taxon>
        <taxon>Agamidae</taxon>
        <taxon>Amphibolurinae</taxon>
        <taxon>Pogona</taxon>
    </lineage>
</organism>
<dbReference type="InterPro" id="IPR013783">
    <property type="entry name" value="Ig-like_fold"/>
</dbReference>
<dbReference type="InterPro" id="IPR007110">
    <property type="entry name" value="Ig-like_dom"/>
</dbReference>
<dbReference type="RefSeq" id="XP_020633538.2">
    <property type="nucleotide sequence ID" value="XM_020777879.2"/>
</dbReference>
<evidence type="ECO:0000313" key="6">
    <source>
        <dbReference type="RefSeq" id="XP_020633538.2"/>
    </source>
</evidence>
<reference evidence="6 7" key="1">
    <citation type="submission" date="2025-05" db="UniProtKB">
        <authorList>
            <consortium name="RefSeq"/>
        </authorList>
    </citation>
    <scope>IDENTIFICATION</scope>
</reference>
<dbReference type="InterPro" id="IPR003599">
    <property type="entry name" value="Ig_sub"/>
</dbReference>
<feature type="domain" description="Ig-like" evidence="4">
    <location>
        <begin position="242"/>
        <end position="330"/>
    </location>
</feature>
<evidence type="ECO:0000256" key="2">
    <source>
        <dbReference type="SAM" id="Phobius"/>
    </source>
</evidence>
<evidence type="ECO:0000256" key="1">
    <source>
        <dbReference type="SAM" id="MobiDB-lite"/>
    </source>
</evidence>
<keyword evidence="2" id="KW-0472">Membrane</keyword>
<evidence type="ECO:0000313" key="8">
    <source>
        <dbReference type="RefSeq" id="XP_020633540.2"/>
    </source>
</evidence>
<dbReference type="SMART" id="SM00408">
    <property type="entry name" value="IGc2"/>
    <property type="match status" value="2"/>
</dbReference>
<proteinExistence type="predicted"/>
<keyword evidence="2" id="KW-1133">Transmembrane helix</keyword>
<gene>
    <name evidence="6 7 8 9" type="primary">LOC110070229</name>
</gene>